<dbReference type="Gene3D" id="2.60.40.1120">
    <property type="entry name" value="Carboxypeptidase-like, regulatory domain"/>
    <property type="match status" value="1"/>
</dbReference>
<dbReference type="Pfam" id="PF13715">
    <property type="entry name" value="CarbopepD_reg_2"/>
    <property type="match status" value="1"/>
</dbReference>
<evidence type="ECO:0000256" key="6">
    <source>
        <dbReference type="ARBA" id="ARBA00023237"/>
    </source>
</evidence>
<dbReference type="InterPro" id="IPR008969">
    <property type="entry name" value="CarboxyPept-like_regulatory"/>
</dbReference>
<sequence length="1192" mass="134579">MKKSNVLWLIFRKNKWQQMWRIMKLTWILCICFVCTLSANVMSQQKLSMNLGETSIKRVFEEIRNQTNKVVIYNDDRLAVQQKVKADFKDMELSVILDRILVGSGMTYKFMDDYILITPIVKMGNDSIRTVRVRGRVCDMKKEPLPGVTVTVKGLTLGVATDMKGEYWMIIPNPPKNLSLVFSFVGMETREIAYTGQDTIDVVLREVSETMDEVVVTGYQRIRKTDMVGSTNTVKREDMIFDGTNSIEQMLQGKLPGVVVMNTGGLVGTRQKVRVRGTSTLLGNQEPVWVVDGIIQEDPLPFDAQALNDLGDNFDMISNFVGNSIAWLNPNDIDDITVLKDAAATVLYGVKAANGVIVINTKRGKNGRLSVTYSGGLSVTEKLNYKKMNLMNSKERIDFSREIYEKRLLGKIPTTSVGYEREIKRYMDKEISYDEFNTAVKELEEMNTDWMDILYQTQLSHNHSISVSGGSDKVTYYSSLNYVQNRGAAKGNESEQLGASFRMDAHLSKKIRVGFGLNASYGITDGFYTTNPYSYALSTSRAIPCFDKDGELFFYDRADGYKFNILHELAETGNTNDRRNFNMTANVDYDILPGIRFESLASFGSNNTVGESYASEYSYYITAIRGYEFGEYLKGDPVYERSQLPHGGELNNTEARSTSFTWRNSLSYNQLFGKHRVGLVIGQECRSTKNKQVSAVTYGYFPNRGKNVTLPPQLISSGANPIYQKIKTGIVDRTSNFLSFYGSMTYSFDERYVFMASVRSDASNRFGQDSKSKFLPVWSLGGRWNVHNELWMQNQKVFSELNIRISYGWQGNVAENFGPDLIAKLPTNVVNNVTGEYELEIKSLPYADLRWEKTKTINLGADMGLFKNRIMLSLEYYMKRAKDLIIYKSVPVSYGIKEMPINGGTMKNEGIELNLSTTLIRLKDFVWNISVNTSKNRNRIESTILPDNSWLSAVSGELNKSGYPVSAFWAFELKGLDPVDGTPLFDIPDKQNNPESIGVNDATEYMKYMGKMEPDFTGGLSMSFRYKNLSLSSGFTLSIGGKRFLHSLFQSKNFPYSLPSAYDNYSKEFVKRWKNPGDEKHTNIPSIPSAGTGNVNIAFPSGYLNSNVYEMYDYSDVRVVNASFLRCNNLTLTYNLPQDFVKRMALKGVSVSGSMSNPFVIVSKDYKGVDPEVATGGQPLSRIYSIRLNVTF</sequence>
<dbReference type="NCBIfam" id="TIGR04057">
    <property type="entry name" value="SusC_RagA_signa"/>
    <property type="match status" value="1"/>
</dbReference>
<dbReference type="InterPro" id="IPR012910">
    <property type="entry name" value="Plug_dom"/>
</dbReference>
<dbReference type="NCBIfam" id="TIGR04056">
    <property type="entry name" value="OMP_RagA_SusC"/>
    <property type="match status" value="1"/>
</dbReference>
<evidence type="ECO:0000313" key="10">
    <source>
        <dbReference type="Proteomes" id="UP000286038"/>
    </source>
</evidence>
<keyword evidence="4 7" id="KW-0812">Transmembrane</keyword>
<comment type="caution">
    <text evidence="9">The sequence shown here is derived from an EMBL/GenBank/DDBJ whole genome shotgun (WGS) entry which is preliminary data.</text>
</comment>
<dbReference type="SUPFAM" id="SSF56935">
    <property type="entry name" value="Porins"/>
    <property type="match status" value="1"/>
</dbReference>
<dbReference type="SMART" id="SM00965">
    <property type="entry name" value="STN"/>
    <property type="match status" value="1"/>
</dbReference>
<dbReference type="Proteomes" id="UP000286038">
    <property type="component" value="Unassembled WGS sequence"/>
</dbReference>
<dbReference type="InterPro" id="IPR011662">
    <property type="entry name" value="Secretin/TonB_short_N"/>
</dbReference>
<evidence type="ECO:0000256" key="7">
    <source>
        <dbReference type="PROSITE-ProRule" id="PRU01360"/>
    </source>
</evidence>
<gene>
    <name evidence="9" type="ORF">DWZ68_15705</name>
</gene>
<dbReference type="InterPro" id="IPR023997">
    <property type="entry name" value="TonB-dep_OMP_SusC/RagA_CS"/>
</dbReference>
<comment type="similarity">
    <text evidence="7">Belongs to the TonB-dependent receptor family.</text>
</comment>
<dbReference type="InterPro" id="IPR037066">
    <property type="entry name" value="Plug_dom_sf"/>
</dbReference>
<dbReference type="PROSITE" id="PS52016">
    <property type="entry name" value="TONB_DEPENDENT_REC_3"/>
    <property type="match status" value="1"/>
</dbReference>
<accession>A0A415QDV5</accession>
<keyword evidence="3 7" id="KW-1134">Transmembrane beta strand</keyword>
<keyword evidence="2 7" id="KW-0813">Transport</keyword>
<evidence type="ECO:0000313" key="9">
    <source>
        <dbReference type="EMBL" id="RHM40579.1"/>
    </source>
</evidence>
<keyword evidence="5 7" id="KW-0472">Membrane</keyword>
<evidence type="ECO:0000259" key="8">
    <source>
        <dbReference type="SMART" id="SM00965"/>
    </source>
</evidence>
<dbReference type="Gene3D" id="2.170.130.10">
    <property type="entry name" value="TonB-dependent receptor, plug domain"/>
    <property type="match status" value="1"/>
</dbReference>
<dbReference type="Gene3D" id="2.40.170.20">
    <property type="entry name" value="TonB-dependent receptor, beta-barrel domain"/>
    <property type="match status" value="1"/>
</dbReference>
<protein>
    <submittedName>
        <fullName evidence="9">SusC/RagA family TonB-linked outer membrane protein</fullName>
    </submittedName>
</protein>
<evidence type="ECO:0000256" key="4">
    <source>
        <dbReference type="ARBA" id="ARBA00022692"/>
    </source>
</evidence>
<dbReference type="SUPFAM" id="SSF49464">
    <property type="entry name" value="Carboxypeptidase regulatory domain-like"/>
    <property type="match status" value="1"/>
</dbReference>
<dbReference type="Pfam" id="PF07715">
    <property type="entry name" value="Plug"/>
    <property type="match status" value="1"/>
</dbReference>
<dbReference type="InterPro" id="IPR039426">
    <property type="entry name" value="TonB-dep_rcpt-like"/>
</dbReference>
<dbReference type="EMBL" id="QRPV01000028">
    <property type="protein sequence ID" value="RHM40579.1"/>
    <property type="molecule type" value="Genomic_DNA"/>
</dbReference>
<proteinExistence type="inferred from homology"/>
<feature type="domain" description="Secretin/TonB short N-terminal" evidence="8">
    <location>
        <begin position="69"/>
        <end position="120"/>
    </location>
</feature>
<organism evidence="9 10">
    <name type="scientific">Butyricimonas virosa</name>
    <dbReference type="NCBI Taxonomy" id="544645"/>
    <lineage>
        <taxon>Bacteria</taxon>
        <taxon>Pseudomonadati</taxon>
        <taxon>Bacteroidota</taxon>
        <taxon>Bacteroidia</taxon>
        <taxon>Bacteroidales</taxon>
        <taxon>Odoribacteraceae</taxon>
        <taxon>Butyricimonas</taxon>
    </lineage>
</organism>
<dbReference type="AlphaFoldDB" id="A0A415QDV5"/>
<comment type="subcellular location">
    <subcellularLocation>
        <location evidence="1 7">Cell outer membrane</location>
        <topology evidence="1 7">Multi-pass membrane protein</topology>
    </subcellularLocation>
</comment>
<evidence type="ECO:0000256" key="1">
    <source>
        <dbReference type="ARBA" id="ARBA00004571"/>
    </source>
</evidence>
<evidence type="ECO:0000256" key="3">
    <source>
        <dbReference type="ARBA" id="ARBA00022452"/>
    </source>
</evidence>
<keyword evidence="6 7" id="KW-0998">Cell outer membrane</keyword>
<dbReference type="GO" id="GO:0009279">
    <property type="term" value="C:cell outer membrane"/>
    <property type="evidence" value="ECO:0007669"/>
    <property type="project" value="UniProtKB-SubCell"/>
</dbReference>
<name>A0A415QDV5_9BACT</name>
<dbReference type="InterPro" id="IPR036942">
    <property type="entry name" value="Beta-barrel_TonB_sf"/>
</dbReference>
<reference evidence="9 10" key="1">
    <citation type="submission" date="2018-08" db="EMBL/GenBank/DDBJ databases">
        <title>A genome reference for cultivated species of the human gut microbiota.</title>
        <authorList>
            <person name="Zou Y."/>
            <person name="Xue W."/>
            <person name="Luo G."/>
        </authorList>
    </citation>
    <scope>NUCLEOTIDE SEQUENCE [LARGE SCALE GENOMIC DNA]</scope>
    <source>
        <strain evidence="9 10">AF34-33</strain>
    </source>
</reference>
<dbReference type="InterPro" id="IPR023996">
    <property type="entry name" value="TonB-dep_OMP_SusC/RagA"/>
</dbReference>
<evidence type="ECO:0000256" key="5">
    <source>
        <dbReference type="ARBA" id="ARBA00023136"/>
    </source>
</evidence>
<evidence type="ECO:0000256" key="2">
    <source>
        <dbReference type="ARBA" id="ARBA00022448"/>
    </source>
</evidence>
<dbReference type="RefSeq" id="WP_118450910.1">
    <property type="nucleotide sequence ID" value="NZ_CAUEFF010000003.1"/>
</dbReference>